<organism evidence="7 8">
    <name type="scientific">Eragrostis curvula</name>
    <name type="common">weeping love grass</name>
    <dbReference type="NCBI Taxonomy" id="38414"/>
    <lineage>
        <taxon>Eukaryota</taxon>
        <taxon>Viridiplantae</taxon>
        <taxon>Streptophyta</taxon>
        <taxon>Embryophyta</taxon>
        <taxon>Tracheophyta</taxon>
        <taxon>Spermatophyta</taxon>
        <taxon>Magnoliopsida</taxon>
        <taxon>Liliopsida</taxon>
        <taxon>Poales</taxon>
        <taxon>Poaceae</taxon>
        <taxon>PACMAD clade</taxon>
        <taxon>Chloridoideae</taxon>
        <taxon>Eragrostideae</taxon>
        <taxon>Eragrostidinae</taxon>
        <taxon>Eragrostis</taxon>
    </lineage>
</organism>
<dbReference type="OrthoDB" id="15567at2759"/>
<feature type="domain" description="2-oxoacid dehydrogenase acyltransferase catalytic" evidence="5">
    <location>
        <begin position="53"/>
        <end position="86"/>
    </location>
</feature>
<comment type="similarity">
    <text evidence="2">Belongs to the PC-esterase family. TBL subfamily.</text>
</comment>
<evidence type="ECO:0000256" key="1">
    <source>
        <dbReference type="ARBA" id="ARBA00001938"/>
    </source>
</evidence>
<comment type="cofactor">
    <cofactor evidence="1">
        <name>(R)-lipoate</name>
        <dbReference type="ChEBI" id="CHEBI:83088"/>
    </cofactor>
</comment>
<dbReference type="AlphaFoldDB" id="A0A5J9UDG4"/>
<name>A0A5J9UDG4_9POAL</name>
<dbReference type="GO" id="GO:0016407">
    <property type="term" value="F:acetyltransferase activity"/>
    <property type="evidence" value="ECO:0007669"/>
    <property type="project" value="TreeGrafter"/>
</dbReference>
<comment type="caution">
    <text evidence="7">The sequence shown here is derived from an EMBL/GenBank/DDBJ whole genome shotgun (WGS) entry which is preliminary data.</text>
</comment>
<dbReference type="InterPro" id="IPR001078">
    <property type="entry name" value="2-oxoacid_DH_actylTfrase"/>
</dbReference>
<evidence type="ECO:0000259" key="5">
    <source>
        <dbReference type="Pfam" id="PF00198"/>
    </source>
</evidence>
<dbReference type="EMBL" id="RWGY01000026">
    <property type="protein sequence ID" value="TVU21168.1"/>
    <property type="molecule type" value="Genomic_DNA"/>
</dbReference>
<sequence length="89" mass="9940">MTKPVYLMDITFMSQLRKDGHTTKYNGDSNGAGCTDWCVSVASRMPGTSFNMVIIGADHRVVDGATVARFCNEWKGLVEKPEMLLLHMR</sequence>
<dbReference type="GO" id="GO:0005739">
    <property type="term" value="C:mitochondrion"/>
    <property type="evidence" value="ECO:0007669"/>
    <property type="project" value="TreeGrafter"/>
</dbReference>
<feature type="non-terminal residue" evidence="7">
    <location>
        <position position="1"/>
    </location>
</feature>
<dbReference type="Pfam" id="PF13839">
    <property type="entry name" value="PC-Esterase"/>
    <property type="match status" value="1"/>
</dbReference>
<dbReference type="Gramene" id="TVU21168">
    <property type="protein sequence ID" value="TVU21168"/>
    <property type="gene ID" value="EJB05_30792"/>
</dbReference>
<evidence type="ECO:0000256" key="2">
    <source>
        <dbReference type="ARBA" id="ARBA00007727"/>
    </source>
</evidence>
<dbReference type="PANTHER" id="PTHR43178">
    <property type="entry name" value="DIHYDROLIPOAMIDE ACETYLTRANSFERASE COMPONENT OF PYRUVATE DEHYDROGENASE COMPLEX"/>
    <property type="match status" value="1"/>
</dbReference>
<dbReference type="InterPro" id="IPR050743">
    <property type="entry name" value="2-oxoacid_DH_E2_comp"/>
</dbReference>
<reference evidence="7 8" key="1">
    <citation type="journal article" date="2019" name="Sci. Rep.">
        <title>A high-quality genome of Eragrostis curvula grass provides insights into Poaceae evolution and supports new strategies to enhance forage quality.</title>
        <authorList>
            <person name="Carballo J."/>
            <person name="Santos B.A.C.M."/>
            <person name="Zappacosta D."/>
            <person name="Garbus I."/>
            <person name="Selva J.P."/>
            <person name="Gallo C.A."/>
            <person name="Diaz A."/>
            <person name="Albertini E."/>
            <person name="Caccamo M."/>
            <person name="Echenique V."/>
        </authorList>
    </citation>
    <scope>NUCLEOTIDE SEQUENCE [LARGE SCALE GENOMIC DNA]</scope>
    <source>
        <strain evidence="8">cv. Victoria</strain>
        <tissue evidence="7">Leaf</tissue>
    </source>
</reference>
<evidence type="ECO:0000259" key="6">
    <source>
        <dbReference type="Pfam" id="PF13839"/>
    </source>
</evidence>
<keyword evidence="3" id="KW-0808">Transferase</keyword>
<dbReference type="Gene3D" id="3.30.559.10">
    <property type="entry name" value="Chloramphenicol acetyltransferase-like domain"/>
    <property type="match status" value="1"/>
</dbReference>
<dbReference type="InterPro" id="IPR026057">
    <property type="entry name" value="TBL_C"/>
</dbReference>
<keyword evidence="8" id="KW-1185">Reference proteome</keyword>
<protein>
    <submittedName>
        <fullName evidence="7">Uncharacterized protein</fullName>
    </submittedName>
</protein>
<keyword evidence="4" id="KW-0012">Acyltransferase</keyword>
<proteinExistence type="inferred from homology"/>
<dbReference type="Pfam" id="PF00198">
    <property type="entry name" value="2-oxoacid_dh"/>
    <property type="match status" value="1"/>
</dbReference>
<dbReference type="GO" id="GO:0031405">
    <property type="term" value="F:lipoic acid binding"/>
    <property type="evidence" value="ECO:0007669"/>
    <property type="project" value="TreeGrafter"/>
</dbReference>
<evidence type="ECO:0000256" key="3">
    <source>
        <dbReference type="ARBA" id="ARBA00022679"/>
    </source>
</evidence>
<dbReference type="InterPro" id="IPR023213">
    <property type="entry name" value="CAT-like_dom_sf"/>
</dbReference>
<evidence type="ECO:0000313" key="7">
    <source>
        <dbReference type="EMBL" id="TVU21168.1"/>
    </source>
</evidence>
<feature type="domain" description="Trichome birefringence-like C-terminal" evidence="6">
    <location>
        <begin position="1"/>
        <end position="39"/>
    </location>
</feature>
<evidence type="ECO:0000256" key="4">
    <source>
        <dbReference type="ARBA" id="ARBA00023315"/>
    </source>
</evidence>
<accession>A0A5J9UDG4</accession>
<dbReference type="PANTHER" id="PTHR43178:SF14">
    <property type="entry name" value="LIPOAMIDE ACYLTRANSFERASE COMPONENT OF BRANCHED-CHAIN ALPHA-KETO ACID DEHYDROGENASE COMPLEX, MITOCHONDRIAL"/>
    <property type="match status" value="1"/>
</dbReference>
<gene>
    <name evidence="7" type="ORF">EJB05_30792</name>
</gene>
<evidence type="ECO:0000313" key="8">
    <source>
        <dbReference type="Proteomes" id="UP000324897"/>
    </source>
</evidence>
<dbReference type="SUPFAM" id="SSF52777">
    <property type="entry name" value="CoA-dependent acyltransferases"/>
    <property type="match status" value="1"/>
</dbReference>
<dbReference type="Proteomes" id="UP000324897">
    <property type="component" value="Unassembled WGS sequence"/>
</dbReference>